<dbReference type="AlphaFoldDB" id="A0A1M5EN77"/>
<feature type="transmembrane region" description="Helical" evidence="3">
    <location>
        <begin position="300"/>
        <end position="316"/>
    </location>
</feature>
<feature type="transmembrane region" description="Helical" evidence="3">
    <location>
        <begin position="48"/>
        <end position="69"/>
    </location>
</feature>
<keyword evidence="3" id="KW-0812">Transmembrane</keyword>
<dbReference type="NCBIfam" id="TIGR00792">
    <property type="entry name" value="gph"/>
    <property type="match status" value="1"/>
</dbReference>
<dbReference type="EMBL" id="FQWD01000001">
    <property type="protein sequence ID" value="SHF80667.1"/>
    <property type="molecule type" value="Genomic_DNA"/>
</dbReference>
<feature type="transmembrane region" description="Helical" evidence="3">
    <location>
        <begin position="182"/>
        <end position="204"/>
    </location>
</feature>
<dbReference type="Proteomes" id="UP000184520">
    <property type="component" value="Unassembled WGS sequence"/>
</dbReference>
<feature type="transmembrane region" description="Helical" evidence="3">
    <location>
        <begin position="12"/>
        <end position="36"/>
    </location>
</feature>
<proteinExistence type="inferred from homology"/>
<reference evidence="5" key="1">
    <citation type="submission" date="2016-11" db="EMBL/GenBank/DDBJ databases">
        <authorList>
            <person name="Varghese N."/>
            <person name="Submissions S."/>
        </authorList>
    </citation>
    <scope>NUCLEOTIDE SEQUENCE [LARGE SCALE GENOMIC DNA]</scope>
    <source>
        <strain evidence="5">CGMCC 1.8995</strain>
    </source>
</reference>
<feature type="transmembrane region" description="Helical" evidence="3">
    <location>
        <begin position="364"/>
        <end position="390"/>
    </location>
</feature>
<sequence length="473" mass="52213">MVSQKLTRLEKVGFGAGDMAVNVVISSMMLIITFFYTDIFGLKPSDMALMFLLVRILDAISDPLMGMVTDRYTSRWGRYRPYFLFLSVPFGISVFLTFSTPDVDYNAKLVWAYSTYIFVTLMFTAVTIPYISLIGVMTADPKEKLSANGYRLFFAKVAAFLVTIIVPWMAGADMWNGDRAAGYQAAMGLMAALAVVMFLFCFFATTERLEHEVEEKPLKEQLSLLFKNDQWLILCGVCVLGTIGYVVRGSVALYYAKYYLGGDSGMQSLFLSTGVGAAILAMIASTWITKRYCKVKLFRFSQMAVGLLSVIMYFAVGPQDVVLAFVLFFLISFVVDLHAPIFWSAIAEVVDYGESKEGKRVAGLAFGGISFCQKAGMGVAGALVGWLLAYFEYTPGTEQSEFTLTGIVLMLTVISGFFHYLVGWLMNRYVITDDEYAKLAKVVADNRAATAKAESTASDTVPSTSNMTRGVQS</sequence>
<name>A0A1M5EN77_9ALTE</name>
<organism evidence="4 5">
    <name type="scientific">Marisediminitalea aggregata</name>
    <dbReference type="NCBI Taxonomy" id="634436"/>
    <lineage>
        <taxon>Bacteria</taxon>
        <taxon>Pseudomonadati</taxon>
        <taxon>Pseudomonadota</taxon>
        <taxon>Gammaproteobacteria</taxon>
        <taxon>Alteromonadales</taxon>
        <taxon>Alteromonadaceae</taxon>
        <taxon>Marisediminitalea</taxon>
    </lineage>
</organism>
<dbReference type="STRING" id="634436.SAMN05216361_0464"/>
<accession>A0A1M5EN77</accession>
<dbReference type="GO" id="GO:0008643">
    <property type="term" value="P:carbohydrate transport"/>
    <property type="evidence" value="ECO:0007669"/>
    <property type="project" value="InterPro"/>
</dbReference>
<feature type="transmembrane region" description="Helical" evidence="3">
    <location>
        <begin position="231"/>
        <end position="256"/>
    </location>
</feature>
<dbReference type="GO" id="GO:0006814">
    <property type="term" value="P:sodium ion transport"/>
    <property type="evidence" value="ECO:0007669"/>
    <property type="project" value="InterPro"/>
</dbReference>
<dbReference type="SUPFAM" id="SSF103473">
    <property type="entry name" value="MFS general substrate transporter"/>
    <property type="match status" value="1"/>
</dbReference>
<dbReference type="Gene3D" id="1.20.1250.20">
    <property type="entry name" value="MFS general substrate transporter like domains"/>
    <property type="match status" value="1"/>
</dbReference>
<gene>
    <name evidence="4" type="ORF">SAMN05216361_0464</name>
</gene>
<feature type="region of interest" description="Disordered" evidence="2">
    <location>
        <begin position="453"/>
        <end position="473"/>
    </location>
</feature>
<feature type="transmembrane region" description="Helical" evidence="3">
    <location>
        <begin position="268"/>
        <end position="288"/>
    </location>
</feature>
<dbReference type="PANTHER" id="PTHR11328">
    <property type="entry name" value="MAJOR FACILITATOR SUPERFAMILY DOMAIN-CONTAINING PROTEIN"/>
    <property type="match status" value="1"/>
</dbReference>
<dbReference type="InterPro" id="IPR036259">
    <property type="entry name" value="MFS_trans_sf"/>
</dbReference>
<feature type="transmembrane region" description="Helical" evidence="3">
    <location>
        <begin position="81"/>
        <end position="98"/>
    </location>
</feature>
<evidence type="ECO:0000256" key="2">
    <source>
        <dbReference type="SAM" id="MobiDB-lite"/>
    </source>
</evidence>
<evidence type="ECO:0000256" key="3">
    <source>
        <dbReference type="SAM" id="Phobius"/>
    </source>
</evidence>
<dbReference type="InterPro" id="IPR039672">
    <property type="entry name" value="MFS_2"/>
</dbReference>
<keyword evidence="3" id="KW-0472">Membrane</keyword>
<dbReference type="PANTHER" id="PTHR11328:SF24">
    <property type="entry name" value="MAJOR FACILITATOR SUPERFAMILY (MFS) PROFILE DOMAIN-CONTAINING PROTEIN"/>
    <property type="match status" value="1"/>
</dbReference>
<evidence type="ECO:0000313" key="5">
    <source>
        <dbReference type="Proteomes" id="UP000184520"/>
    </source>
</evidence>
<feature type="transmembrane region" description="Helical" evidence="3">
    <location>
        <begin position="110"/>
        <end position="131"/>
    </location>
</feature>
<evidence type="ECO:0000313" key="4">
    <source>
        <dbReference type="EMBL" id="SHF80667.1"/>
    </source>
</evidence>
<dbReference type="CDD" id="cd17332">
    <property type="entry name" value="MFS_MelB_like"/>
    <property type="match status" value="1"/>
</dbReference>
<protein>
    <submittedName>
        <fullName evidence="4">Glycoside/pentoside/hexuronide:cation symporter, GPH family</fullName>
    </submittedName>
</protein>
<dbReference type="Pfam" id="PF13347">
    <property type="entry name" value="MFS_2"/>
    <property type="match status" value="1"/>
</dbReference>
<comment type="similarity">
    <text evidence="1">Belongs to the sodium:galactoside symporter (TC 2.A.2) family.</text>
</comment>
<evidence type="ECO:0000256" key="1">
    <source>
        <dbReference type="ARBA" id="ARBA00009617"/>
    </source>
</evidence>
<keyword evidence="3" id="KW-1133">Transmembrane helix</keyword>
<dbReference type="OrthoDB" id="181905at2"/>
<keyword evidence="5" id="KW-1185">Reference proteome</keyword>
<feature type="transmembrane region" description="Helical" evidence="3">
    <location>
        <begin position="152"/>
        <end position="170"/>
    </location>
</feature>
<feature type="transmembrane region" description="Helical" evidence="3">
    <location>
        <begin position="402"/>
        <end position="422"/>
    </location>
</feature>
<dbReference type="GO" id="GO:0015293">
    <property type="term" value="F:symporter activity"/>
    <property type="evidence" value="ECO:0007669"/>
    <property type="project" value="InterPro"/>
</dbReference>
<feature type="transmembrane region" description="Helical" evidence="3">
    <location>
        <begin position="322"/>
        <end position="343"/>
    </location>
</feature>
<dbReference type="RefSeq" id="WP_073317198.1">
    <property type="nucleotide sequence ID" value="NZ_FQWD01000001.1"/>
</dbReference>
<dbReference type="InterPro" id="IPR001927">
    <property type="entry name" value="Na/Gal_symport"/>
</dbReference>
<dbReference type="GO" id="GO:0005886">
    <property type="term" value="C:plasma membrane"/>
    <property type="evidence" value="ECO:0007669"/>
    <property type="project" value="TreeGrafter"/>
</dbReference>